<comment type="caution">
    <text evidence="2">The sequence shown here is derived from an EMBL/GenBank/DDBJ whole genome shotgun (WGS) entry which is preliminary data.</text>
</comment>
<feature type="compositionally biased region" description="Polar residues" evidence="1">
    <location>
        <begin position="78"/>
        <end position="97"/>
    </location>
</feature>
<accession>A0A9Q3GDE6</accession>
<dbReference type="Proteomes" id="UP000765509">
    <property type="component" value="Unassembled WGS sequence"/>
</dbReference>
<name>A0A9Q3GDE6_9BASI</name>
<organism evidence="2 3">
    <name type="scientific">Austropuccinia psidii MF-1</name>
    <dbReference type="NCBI Taxonomy" id="1389203"/>
    <lineage>
        <taxon>Eukaryota</taxon>
        <taxon>Fungi</taxon>
        <taxon>Dikarya</taxon>
        <taxon>Basidiomycota</taxon>
        <taxon>Pucciniomycotina</taxon>
        <taxon>Pucciniomycetes</taxon>
        <taxon>Pucciniales</taxon>
        <taxon>Sphaerophragmiaceae</taxon>
        <taxon>Austropuccinia</taxon>
    </lineage>
</organism>
<sequence>MLEKKQEWELLASFCIGILSSYLQVEKCLCPEKIQNLLKGWTPISCKGKVQKIKTWLKNQNILSKDQKKDNSPVEAPQASTIMNPSQQAQNKGMKSQKTIRRASKSEKESPNVTNLIL</sequence>
<proteinExistence type="predicted"/>
<reference evidence="2" key="1">
    <citation type="submission" date="2021-03" db="EMBL/GenBank/DDBJ databases">
        <title>Draft genome sequence of rust myrtle Austropuccinia psidii MF-1, a brazilian biotype.</title>
        <authorList>
            <person name="Quecine M.C."/>
            <person name="Pachon D.M.R."/>
            <person name="Bonatelli M.L."/>
            <person name="Correr F.H."/>
            <person name="Franceschini L.M."/>
            <person name="Leite T.F."/>
            <person name="Margarido G.R.A."/>
            <person name="Almeida C.A."/>
            <person name="Ferrarezi J.A."/>
            <person name="Labate C.A."/>
        </authorList>
    </citation>
    <scope>NUCLEOTIDE SEQUENCE</scope>
    <source>
        <strain evidence="2">MF-1</strain>
    </source>
</reference>
<gene>
    <name evidence="2" type="ORF">O181_002999</name>
</gene>
<evidence type="ECO:0000313" key="3">
    <source>
        <dbReference type="Proteomes" id="UP000765509"/>
    </source>
</evidence>
<feature type="region of interest" description="Disordered" evidence="1">
    <location>
        <begin position="64"/>
        <end position="118"/>
    </location>
</feature>
<protein>
    <submittedName>
        <fullName evidence="2">Uncharacterized protein</fullName>
    </submittedName>
</protein>
<evidence type="ECO:0000313" key="2">
    <source>
        <dbReference type="EMBL" id="MBW0463284.1"/>
    </source>
</evidence>
<dbReference type="EMBL" id="AVOT02000518">
    <property type="protein sequence ID" value="MBW0463284.1"/>
    <property type="molecule type" value="Genomic_DNA"/>
</dbReference>
<dbReference type="AlphaFoldDB" id="A0A9Q3GDE6"/>
<evidence type="ECO:0000256" key="1">
    <source>
        <dbReference type="SAM" id="MobiDB-lite"/>
    </source>
</evidence>
<keyword evidence="3" id="KW-1185">Reference proteome</keyword>